<dbReference type="Proteomes" id="UP000649739">
    <property type="component" value="Unassembled WGS sequence"/>
</dbReference>
<accession>A0A8J3BCM7</accession>
<dbReference type="Pfam" id="PF04717">
    <property type="entry name" value="Phage_base_V"/>
    <property type="match status" value="1"/>
</dbReference>
<proteinExistence type="predicted"/>
<gene>
    <name evidence="2" type="ORF">GCM10010123_44950</name>
</gene>
<sequence>MGEGNRTNLLVVAAPAPLPPAIGEQLAHASIEDSAHLPAAATLRYRDQRARVLERTGITIGTVLTVGVRPGDSPAVVPLFAGEVVTVETEFDGAGTFTTIRALDRSHRLMRGRRVRSFRNRTAADIAREVAAGAGLGIGTVDPTRTVYEMVTQPNVTDWEFLGMLAVDNDAEVRMVDGRFCFRRTVRAAGAPGAGSTAERSPYVVQMDENLLALRSTVTSVGQQTAVQVRGWDVRRRQPLTARQPVRPSEGAQLGLDPARAAAPFGAAELLVADVPYRTQAEVGAVAAAVAAGVAGGLAELEVGIRGNPRLVAGVPVALTDVGKPFEGKYTVTASRHVFGPGRFYETWLTVSGEQERSLHGLVTGATAPARAARVPGVAVGIVTDTQAGSDPAHPEHRDRGLVKLRFPWLSDTYESDWVRTVQPGGAGVISPEVDDEVLVGFEQGLLDRPYVLGSLYNGVDRPAPHDGPLVDPRTGAVNRRSLASRPKRGVPAGNWVELLDGPAGAPQGVRLRTRRGGEELLVHLDRGGTSVIVRSDGSVVVEAGTDVSVTARSGGVSVEAAGPVAVRGRGIDLDAGAGALTLSGGSVRLAGAGEVAVTGTIVRIN</sequence>
<dbReference type="AlphaFoldDB" id="A0A8J3BCM7"/>
<organism evidence="2 3">
    <name type="scientific">Pilimelia anulata</name>
    <dbReference type="NCBI Taxonomy" id="53371"/>
    <lineage>
        <taxon>Bacteria</taxon>
        <taxon>Bacillati</taxon>
        <taxon>Actinomycetota</taxon>
        <taxon>Actinomycetes</taxon>
        <taxon>Micromonosporales</taxon>
        <taxon>Micromonosporaceae</taxon>
        <taxon>Pilimelia</taxon>
    </lineage>
</organism>
<dbReference type="SUPFAM" id="SSF69279">
    <property type="entry name" value="Phage tail proteins"/>
    <property type="match status" value="1"/>
</dbReference>
<dbReference type="InterPro" id="IPR006531">
    <property type="entry name" value="Gp5/Vgr_OB"/>
</dbReference>
<dbReference type="InterPro" id="IPR047702">
    <property type="entry name" value="VgrG-rel"/>
</dbReference>
<dbReference type="Gene3D" id="2.40.50.230">
    <property type="entry name" value="Gp5 N-terminal domain"/>
    <property type="match status" value="1"/>
</dbReference>
<dbReference type="InterPro" id="IPR037026">
    <property type="entry name" value="Vgr_OB-fold_dom_sf"/>
</dbReference>
<protein>
    <submittedName>
        <fullName evidence="2">Type IV secretion protein Rhs</fullName>
    </submittedName>
</protein>
<dbReference type="RefSeq" id="WP_189172214.1">
    <property type="nucleotide sequence ID" value="NZ_BMQB01000014.1"/>
</dbReference>
<reference evidence="2" key="1">
    <citation type="journal article" date="2014" name="Int. J. Syst. Evol. Microbiol.">
        <title>Complete genome sequence of Corynebacterium casei LMG S-19264T (=DSM 44701T), isolated from a smear-ripened cheese.</title>
        <authorList>
            <consortium name="US DOE Joint Genome Institute (JGI-PGF)"/>
            <person name="Walter F."/>
            <person name="Albersmeier A."/>
            <person name="Kalinowski J."/>
            <person name="Ruckert C."/>
        </authorList>
    </citation>
    <scope>NUCLEOTIDE SEQUENCE</scope>
    <source>
        <strain evidence="2">JCM 3090</strain>
    </source>
</reference>
<evidence type="ECO:0000313" key="2">
    <source>
        <dbReference type="EMBL" id="GGK10024.1"/>
    </source>
</evidence>
<dbReference type="EMBL" id="BMQB01000014">
    <property type="protein sequence ID" value="GGK10024.1"/>
    <property type="molecule type" value="Genomic_DNA"/>
</dbReference>
<name>A0A8J3BCM7_9ACTN</name>
<keyword evidence="3" id="KW-1185">Reference proteome</keyword>
<dbReference type="Pfam" id="PF05954">
    <property type="entry name" value="Phage_GPD"/>
    <property type="match status" value="1"/>
</dbReference>
<reference evidence="2" key="2">
    <citation type="submission" date="2020-09" db="EMBL/GenBank/DDBJ databases">
        <authorList>
            <person name="Sun Q."/>
            <person name="Ohkuma M."/>
        </authorList>
    </citation>
    <scope>NUCLEOTIDE SEQUENCE</scope>
    <source>
        <strain evidence="2">JCM 3090</strain>
    </source>
</reference>
<evidence type="ECO:0000259" key="1">
    <source>
        <dbReference type="Pfam" id="PF04717"/>
    </source>
</evidence>
<dbReference type="NCBIfam" id="NF033848">
    <property type="entry name" value="VgrG_rel"/>
    <property type="match status" value="1"/>
</dbReference>
<comment type="caution">
    <text evidence="2">The sequence shown here is derived from an EMBL/GenBank/DDBJ whole genome shotgun (WGS) entry which is preliminary data.</text>
</comment>
<feature type="domain" description="Gp5/Type VI secretion system Vgr protein OB-fold" evidence="1">
    <location>
        <begin position="397"/>
        <end position="457"/>
    </location>
</feature>
<evidence type="ECO:0000313" key="3">
    <source>
        <dbReference type="Proteomes" id="UP000649739"/>
    </source>
</evidence>
<dbReference type="SUPFAM" id="SSF69255">
    <property type="entry name" value="gp5 N-terminal domain-like"/>
    <property type="match status" value="1"/>
</dbReference>